<dbReference type="PANTHER" id="PTHR30073">
    <property type="entry name" value="ASPARTATE--AMMONIA LIGASE"/>
    <property type="match status" value="1"/>
</dbReference>
<accession>A0A7S4BGB9</accession>
<dbReference type="Gene3D" id="3.30.930.10">
    <property type="entry name" value="Bira Bifunctional Protein, Domain 2"/>
    <property type="match status" value="1"/>
</dbReference>
<dbReference type="PANTHER" id="PTHR30073:SF5">
    <property type="entry name" value="ASPARTATE--AMMONIA LIGASE"/>
    <property type="match status" value="1"/>
</dbReference>
<dbReference type="EMBL" id="HBIZ01026719">
    <property type="protein sequence ID" value="CAE0764306.1"/>
    <property type="molecule type" value="Transcribed_RNA"/>
</dbReference>
<feature type="domain" description="Aminoacyl-transfer RNA synthetases class-II family profile" evidence="7">
    <location>
        <begin position="35"/>
        <end position="341"/>
    </location>
</feature>
<dbReference type="AlphaFoldDB" id="A0A7S4BGB9"/>
<keyword evidence="1" id="KW-0963">Cytoplasm</keyword>
<dbReference type="SUPFAM" id="SSF55681">
    <property type="entry name" value="Class II aaRS and biotin synthetases"/>
    <property type="match status" value="1"/>
</dbReference>
<evidence type="ECO:0000256" key="3">
    <source>
        <dbReference type="ARBA" id="ARBA00022605"/>
    </source>
</evidence>
<keyword evidence="3" id="KW-0028">Amino-acid biosynthesis</keyword>
<name>A0A7S4BGB9_CHRCT</name>
<dbReference type="PIRSF" id="PIRSF001555">
    <property type="entry name" value="Asp_ammon_ligase"/>
    <property type="match status" value="1"/>
</dbReference>
<dbReference type="InterPro" id="IPR006195">
    <property type="entry name" value="aa-tRNA-synth_II"/>
</dbReference>
<organism evidence="8">
    <name type="scientific">Chrysotila carterae</name>
    <name type="common">Marine alga</name>
    <name type="synonym">Syracosphaera carterae</name>
    <dbReference type="NCBI Taxonomy" id="13221"/>
    <lineage>
        <taxon>Eukaryota</taxon>
        <taxon>Haptista</taxon>
        <taxon>Haptophyta</taxon>
        <taxon>Prymnesiophyceae</taxon>
        <taxon>Isochrysidales</taxon>
        <taxon>Isochrysidaceae</taxon>
        <taxon>Chrysotila</taxon>
    </lineage>
</organism>
<evidence type="ECO:0000256" key="2">
    <source>
        <dbReference type="ARBA" id="ARBA00022598"/>
    </source>
</evidence>
<evidence type="ECO:0000256" key="6">
    <source>
        <dbReference type="ARBA" id="ARBA00022888"/>
    </source>
</evidence>
<keyword evidence="2" id="KW-0436">Ligase</keyword>
<dbReference type="InterPro" id="IPR045864">
    <property type="entry name" value="aa-tRNA-synth_II/BPL/LPL"/>
</dbReference>
<dbReference type="PROSITE" id="PS50862">
    <property type="entry name" value="AA_TRNA_LIGASE_II"/>
    <property type="match status" value="1"/>
</dbReference>
<evidence type="ECO:0000256" key="1">
    <source>
        <dbReference type="ARBA" id="ARBA00022490"/>
    </source>
</evidence>
<evidence type="ECO:0000256" key="4">
    <source>
        <dbReference type="ARBA" id="ARBA00022741"/>
    </source>
</evidence>
<sequence>MSDLPGLPPAELLKPGGYKPFFDDLLTQEDALHTIKVMFEDELKKNVNLQRVSAPMFLTKNSGFNDNLNGVERPATFAPRDFQDIKLEVPFSLAKWKRWALHYYKCPAGKGLVTDMRGLRCDDDVDFTHSLYVDQWDWEKAIGPDDRNMEYLQTTVKGIYKAVYDTEQEVAKKFGITPLLPEEIKFFSSDEMLKEYPDLTPKERENVLCEKHGAVFLMGIGGFKEDGVTLRHDGRAPDYDDWTTERPDGGFGLNGDLLVWNPILKCSFELSSMGIRVSPEVLLKQLDIMKVPERKDFVWHKMCLDGTIPQTIGGGIGQSRLCQYMLRCAHIGEVQHGWYDPKEVSALKAAGIRLLGLGEFE</sequence>
<dbReference type="GO" id="GO:0005524">
    <property type="term" value="F:ATP binding"/>
    <property type="evidence" value="ECO:0007669"/>
    <property type="project" value="UniProtKB-KW"/>
</dbReference>
<keyword evidence="6" id="KW-0061">Asparagine biosynthesis</keyword>
<reference evidence="8" key="1">
    <citation type="submission" date="2021-01" db="EMBL/GenBank/DDBJ databases">
        <authorList>
            <person name="Corre E."/>
            <person name="Pelletier E."/>
            <person name="Niang G."/>
            <person name="Scheremetjew M."/>
            <person name="Finn R."/>
            <person name="Kale V."/>
            <person name="Holt S."/>
            <person name="Cochrane G."/>
            <person name="Meng A."/>
            <person name="Brown T."/>
            <person name="Cohen L."/>
        </authorList>
    </citation>
    <scope>NUCLEOTIDE SEQUENCE</scope>
    <source>
        <strain evidence="8">CCMP645</strain>
    </source>
</reference>
<gene>
    <name evidence="8" type="ORF">PCAR00345_LOCUS16918</name>
</gene>
<dbReference type="NCBIfam" id="TIGR00669">
    <property type="entry name" value="asnA"/>
    <property type="match status" value="1"/>
</dbReference>
<dbReference type="Pfam" id="PF03590">
    <property type="entry name" value="AsnA"/>
    <property type="match status" value="1"/>
</dbReference>
<evidence type="ECO:0000313" key="8">
    <source>
        <dbReference type="EMBL" id="CAE0764306.1"/>
    </source>
</evidence>
<dbReference type="GO" id="GO:0006529">
    <property type="term" value="P:asparagine biosynthetic process"/>
    <property type="evidence" value="ECO:0007669"/>
    <property type="project" value="UniProtKB-KW"/>
</dbReference>
<keyword evidence="5" id="KW-0067">ATP-binding</keyword>
<proteinExistence type="predicted"/>
<dbReference type="GO" id="GO:0004071">
    <property type="term" value="F:aspartate-ammonia ligase activity"/>
    <property type="evidence" value="ECO:0007669"/>
    <property type="project" value="InterPro"/>
</dbReference>
<dbReference type="InterPro" id="IPR004618">
    <property type="entry name" value="AsnA"/>
</dbReference>
<evidence type="ECO:0000259" key="7">
    <source>
        <dbReference type="PROSITE" id="PS50862"/>
    </source>
</evidence>
<protein>
    <recommendedName>
        <fullName evidence="7">Aminoacyl-transfer RNA synthetases class-II family profile domain-containing protein</fullName>
    </recommendedName>
</protein>
<keyword evidence="4" id="KW-0547">Nucleotide-binding</keyword>
<evidence type="ECO:0000256" key="5">
    <source>
        <dbReference type="ARBA" id="ARBA00022840"/>
    </source>
</evidence>
<dbReference type="GO" id="GO:0005829">
    <property type="term" value="C:cytosol"/>
    <property type="evidence" value="ECO:0007669"/>
    <property type="project" value="TreeGrafter"/>
</dbReference>